<comment type="caution">
    <text evidence="1">The sequence shown here is derived from an EMBL/GenBank/DDBJ whole genome shotgun (WGS) entry which is preliminary data.</text>
</comment>
<accession>A0A198UQP0</accession>
<protein>
    <recommendedName>
        <fullName evidence="3">Phage tail assembly chaperone</fullName>
    </recommendedName>
</protein>
<dbReference type="EMBL" id="LXHC01000006">
    <property type="protein sequence ID" value="OAU97572.1"/>
    <property type="molecule type" value="Genomic_DNA"/>
</dbReference>
<gene>
    <name evidence="1" type="ORF">AO384_0608</name>
</gene>
<reference evidence="1 2" key="1">
    <citation type="journal article" date="2016" name="Genome Biol. Evol.">
        <title>Comparative Genomic Analyses of the Moraxella catarrhalis Serosensitive and Seroresistant Lineages Demonstrate Their Independent Evolution.</title>
        <authorList>
            <person name="Earl J.P."/>
            <person name="de Vries S.P."/>
            <person name="Ahmed A."/>
            <person name="Powell E."/>
            <person name="Schultz M.P."/>
            <person name="Hermans P.W."/>
            <person name="Hill D.J."/>
            <person name="Zhou Z."/>
            <person name="Constantinidou C.I."/>
            <person name="Hu F.Z."/>
            <person name="Bootsma H.J."/>
            <person name="Ehrlich G.D."/>
        </authorList>
    </citation>
    <scope>NUCLEOTIDE SEQUENCE [LARGE SCALE GENOMIC DNA]</scope>
    <source>
        <strain evidence="1 2">Z7542</strain>
    </source>
</reference>
<proteinExistence type="predicted"/>
<dbReference type="Proteomes" id="UP000078228">
    <property type="component" value="Unassembled WGS sequence"/>
</dbReference>
<keyword evidence="2" id="KW-1185">Reference proteome</keyword>
<name>A0A198UQP0_MORCA</name>
<dbReference type="InterPro" id="IPR038556">
    <property type="entry name" value="TAC_Gp13-like_sf"/>
</dbReference>
<evidence type="ECO:0000313" key="1">
    <source>
        <dbReference type="EMBL" id="OAU97572.1"/>
    </source>
</evidence>
<evidence type="ECO:0000313" key="2">
    <source>
        <dbReference type="Proteomes" id="UP000078228"/>
    </source>
</evidence>
<dbReference type="Gene3D" id="3.30.2220.20">
    <property type="entry name" value="Phage tail assembly chaperone gp13-like"/>
    <property type="match status" value="1"/>
</dbReference>
<dbReference type="OrthoDB" id="6650404at2"/>
<organism evidence="1 2">
    <name type="scientific">Moraxella catarrhalis</name>
    <name type="common">Branhamella catarrhalis</name>
    <dbReference type="NCBI Taxonomy" id="480"/>
    <lineage>
        <taxon>Bacteria</taxon>
        <taxon>Pseudomonadati</taxon>
        <taxon>Pseudomonadota</taxon>
        <taxon>Gammaproteobacteria</taxon>
        <taxon>Moraxellales</taxon>
        <taxon>Moraxellaceae</taxon>
        <taxon>Moraxella</taxon>
    </lineage>
</organism>
<dbReference type="PATRIC" id="fig|480.227.peg.395"/>
<sequence length="124" mass="14043">MTLRNNILNIAKKPSLVKLEIPELEGEVYIKSLPLAERLEYEKSIAEQTSDDADAQADSKYNITPHILTFIYHVCDEKGKLLFTQDDIEALSGLPYAIFRKVNEAVVEMTFGSRPKTVEQAEKN</sequence>
<evidence type="ECO:0008006" key="3">
    <source>
        <dbReference type="Google" id="ProtNLM"/>
    </source>
</evidence>
<dbReference type="RefSeq" id="WP_064610688.1">
    <property type="nucleotide sequence ID" value="NZ_LXHB01000049.1"/>
</dbReference>
<dbReference type="AlphaFoldDB" id="A0A198UQP0"/>